<name>A0A9D4GQU3_DREPO</name>
<evidence type="ECO:0000313" key="2">
    <source>
        <dbReference type="Proteomes" id="UP000828390"/>
    </source>
</evidence>
<dbReference type="AlphaFoldDB" id="A0A9D4GQU3"/>
<reference evidence="1" key="1">
    <citation type="journal article" date="2019" name="bioRxiv">
        <title>The Genome of the Zebra Mussel, Dreissena polymorpha: A Resource for Invasive Species Research.</title>
        <authorList>
            <person name="McCartney M.A."/>
            <person name="Auch B."/>
            <person name="Kono T."/>
            <person name="Mallez S."/>
            <person name="Zhang Y."/>
            <person name="Obille A."/>
            <person name="Becker A."/>
            <person name="Abrahante J.E."/>
            <person name="Garbe J."/>
            <person name="Badalamenti J.P."/>
            <person name="Herman A."/>
            <person name="Mangelson H."/>
            <person name="Liachko I."/>
            <person name="Sullivan S."/>
            <person name="Sone E.D."/>
            <person name="Koren S."/>
            <person name="Silverstein K.A.T."/>
            <person name="Beckman K.B."/>
            <person name="Gohl D.M."/>
        </authorList>
    </citation>
    <scope>NUCLEOTIDE SEQUENCE</scope>
    <source>
        <strain evidence="1">Duluth1</strain>
        <tissue evidence="1">Whole animal</tissue>
    </source>
</reference>
<evidence type="ECO:0000313" key="1">
    <source>
        <dbReference type="EMBL" id="KAH3818327.1"/>
    </source>
</evidence>
<gene>
    <name evidence="1" type="ORF">DPMN_119931</name>
</gene>
<reference evidence="1" key="2">
    <citation type="submission" date="2020-11" db="EMBL/GenBank/DDBJ databases">
        <authorList>
            <person name="McCartney M.A."/>
            <person name="Auch B."/>
            <person name="Kono T."/>
            <person name="Mallez S."/>
            <person name="Becker A."/>
            <person name="Gohl D.M."/>
            <person name="Silverstein K.A.T."/>
            <person name="Koren S."/>
            <person name="Bechman K.B."/>
            <person name="Herman A."/>
            <person name="Abrahante J.E."/>
            <person name="Garbe J."/>
        </authorList>
    </citation>
    <scope>NUCLEOTIDE SEQUENCE</scope>
    <source>
        <strain evidence="1">Duluth1</strain>
        <tissue evidence="1">Whole animal</tissue>
    </source>
</reference>
<comment type="caution">
    <text evidence="1">The sequence shown here is derived from an EMBL/GenBank/DDBJ whole genome shotgun (WGS) entry which is preliminary data.</text>
</comment>
<dbReference type="EMBL" id="JAIWYP010000005">
    <property type="protein sequence ID" value="KAH3818327.1"/>
    <property type="molecule type" value="Genomic_DNA"/>
</dbReference>
<keyword evidence="2" id="KW-1185">Reference proteome</keyword>
<proteinExistence type="predicted"/>
<sequence length="63" mass="7357">MTTLSRISQSNPKQVSEDETREICLIFAEEIAESFDTGKTVFILDVRDKRKSKMAQLWEKQLH</sequence>
<dbReference type="Proteomes" id="UP000828390">
    <property type="component" value="Unassembled WGS sequence"/>
</dbReference>
<organism evidence="1 2">
    <name type="scientific">Dreissena polymorpha</name>
    <name type="common">Zebra mussel</name>
    <name type="synonym">Mytilus polymorpha</name>
    <dbReference type="NCBI Taxonomy" id="45954"/>
    <lineage>
        <taxon>Eukaryota</taxon>
        <taxon>Metazoa</taxon>
        <taxon>Spiralia</taxon>
        <taxon>Lophotrochozoa</taxon>
        <taxon>Mollusca</taxon>
        <taxon>Bivalvia</taxon>
        <taxon>Autobranchia</taxon>
        <taxon>Heteroconchia</taxon>
        <taxon>Euheterodonta</taxon>
        <taxon>Imparidentia</taxon>
        <taxon>Neoheterodontei</taxon>
        <taxon>Myida</taxon>
        <taxon>Dreissenoidea</taxon>
        <taxon>Dreissenidae</taxon>
        <taxon>Dreissena</taxon>
    </lineage>
</organism>
<protein>
    <submittedName>
        <fullName evidence="1">Uncharacterized protein</fullName>
    </submittedName>
</protein>
<accession>A0A9D4GQU3</accession>